<keyword evidence="13" id="KW-1185">Reference proteome</keyword>
<dbReference type="AlphaFoldDB" id="A0A7X0IAC1"/>
<dbReference type="SFLD" id="SFLDF00027">
    <property type="entry name" value="p-type_atpase"/>
    <property type="match status" value="1"/>
</dbReference>
<dbReference type="InterPro" id="IPR023299">
    <property type="entry name" value="ATPase_P-typ_cyto_dom_N"/>
</dbReference>
<dbReference type="EMBL" id="JACHIU010000001">
    <property type="protein sequence ID" value="MBB6470799.1"/>
    <property type="molecule type" value="Genomic_DNA"/>
</dbReference>
<feature type="domain" description="Cation-transporting P-type ATPase N-terminal" evidence="11">
    <location>
        <begin position="2"/>
        <end position="67"/>
    </location>
</feature>
<dbReference type="PRINTS" id="PR00119">
    <property type="entry name" value="CATATPASE"/>
</dbReference>
<dbReference type="Pfam" id="PF00122">
    <property type="entry name" value="E1-E2_ATPase"/>
    <property type="match status" value="1"/>
</dbReference>
<dbReference type="Pfam" id="PF13246">
    <property type="entry name" value="Cation_ATPase"/>
    <property type="match status" value="1"/>
</dbReference>
<evidence type="ECO:0000256" key="3">
    <source>
        <dbReference type="ARBA" id="ARBA00022741"/>
    </source>
</evidence>
<evidence type="ECO:0000256" key="7">
    <source>
        <dbReference type="ARBA" id="ARBA00023136"/>
    </source>
</evidence>
<dbReference type="RefSeq" id="WP_184978111.1">
    <property type="nucleotide sequence ID" value="NZ_BAAALO010000006.1"/>
</dbReference>
<keyword evidence="4" id="KW-0067">ATP-binding</keyword>
<dbReference type="GO" id="GO:0005524">
    <property type="term" value="F:ATP binding"/>
    <property type="evidence" value="ECO:0007669"/>
    <property type="project" value="UniProtKB-KW"/>
</dbReference>
<comment type="caution">
    <text evidence="12">The sequence shown here is derived from an EMBL/GenBank/DDBJ whole genome shotgun (WGS) entry which is preliminary data.</text>
</comment>
<evidence type="ECO:0000256" key="8">
    <source>
        <dbReference type="ARBA" id="ARBA00049360"/>
    </source>
</evidence>
<dbReference type="Gene3D" id="2.70.150.10">
    <property type="entry name" value="Calcium-transporting ATPase, cytoplasmic transduction domain A"/>
    <property type="match status" value="1"/>
</dbReference>
<dbReference type="SUPFAM" id="SSF81653">
    <property type="entry name" value="Calcium ATPase, transduction domain A"/>
    <property type="match status" value="1"/>
</dbReference>
<feature type="compositionally biased region" description="Basic and acidic residues" evidence="9">
    <location>
        <begin position="524"/>
        <end position="542"/>
    </location>
</feature>
<dbReference type="InterPro" id="IPR059000">
    <property type="entry name" value="ATPase_P-type_domA"/>
</dbReference>
<dbReference type="SUPFAM" id="SSF81660">
    <property type="entry name" value="Metal cation-transporting ATPase, ATP-binding domain N"/>
    <property type="match status" value="1"/>
</dbReference>
<dbReference type="NCBIfam" id="TIGR01494">
    <property type="entry name" value="ATPase_P-type"/>
    <property type="match status" value="2"/>
</dbReference>
<dbReference type="GO" id="GO:0005886">
    <property type="term" value="C:plasma membrane"/>
    <property type="evidence" value="ECO:0007669"/>
    <property type="project" value="UniProtKB-SubCell"/>
</dbReference>
<comment type="catalytic activity">
    <reaction evidence="8">
        <text>ATP + H2O = ADP + phosphate + H(+)</text>
        <dbReference type="Rhea" id="RHEA:13065"/>
        <dbReference type="ChEBI" id="CHEBI:15377"/>
        <dbReference type="ChEBI" id="CHEBI:15378"/>
        <dbReference type="ChEBI" id="CHEBI:30616"/>
        <dbReference type="ChEBI" id="CHEBI:43474"/>
        <dbReference type="ChEBI" id="CHEBI:456216"/>
    </reaction>
</comment>
<dbReference type="InterPro" id="IPR036412">
    <property type="entry name" value="HAD-like_sf"/>
</dbReference>
<dbReference type="InterPro" id="IPR044492">
    <property type="entry name" value="P_typ_ATPase_HD_dom"/>
</dbReference>
<dbReference type="InterPro" id="IPR023298">
    <property type="entry name" value="ATPase_P-typ_TM_dom_sf"/>
</dbReference>
<feature type="transmembrane region" description="Helical" evidence="10">
    <location>
        <begin position="812"/>
        <end position="832"/>
    </location>
</feature>
<evidence type="ECO:0000256" key="10">
    <source>
        <dbReference type="SAM" id="Phobius"/>
    </source>
</evidence>
<evidence type="ECO:0000256" key="4">
    <source>
        <dbReference type="ARBA" id="ARBA00022840"/>
    </source>
</evidence>
<dbReference type="Pfam" id="PF00689">
    <property type="entry name" value="Cation_ATPase_C"/>
    <property type="match status" value="1"/>
</dbReference>
<dbReference type="SUPFAM" id="SSF81665">
    <property type="entry name" value="Calcium ATPase, transmembrane domain M"/>
    <property type="match status" value="1"/>
</dbReference>
<evidence type="ECO:0000256" key="2">
    <source>
        <dbReference type="ARBA" id="ARBA00022692"/>
    </source>
</evidence>
<dbReference type="GO" id="GO:0016887">
    <property type="term" value="F:ATP hydrolysis activity"/>
    <property type="evidence" value="ECO:0007669"/>
    <property type="project" value="InterPro"/>
</dbReference>
<dbReference type="InterPro" id="IPR018303">
    <property type="entry name" value="ATPase_P-typ_P_site"/>
</dbReference>
<feature type="transmembrane region" description="Helical" evidence="10">
    <location>
        <begin position="51"/>
        <end position="80"/>
    </location>
</feature>
<organism evidence="12 13">
    <name type="scientific">Sphaerisporangium rubeum</name>
    <dbReference type="NCBI Taxonomy" id="321317"/>
    <lineage>
        <taxon>Bacteria</taxon>
        <taxon>Bacillati</taxon>
        <taxon>Actinomycetota</taxon>
        <taxon>Actinomycetes</taxon>
        <taxon>Streptosporangiales</taxon>
        <taxon>Streptosporangiaceae</taxon>
        <taxon>Sphaerisporangium</taxon>
    </lineage>
</organism>
<feature type="transmembrane region" description="Helical" evidence="10">
    <location>
        <begin position="743"/>
        <end position="760"/>
    </location>
</feature>
<accession>A0A7X0IAC1</accession>
<keyword evidence="7 10" id="KW-0472">Membrane</keyword>
<sequence length="906" mass="94512">MNAEQLSPSAETGLTAAEAARRHAEFGPNTVRVRRDRHLRDRLLSQARDPMILLLVAAAVIASVMGDAVDAIVISFVIVVNTTVGVVQEVRAAHAIDALADLAAPMARVRRDGADLLVPAAEVVPGDVMVLTGGDVVAADAELTEAVQLQVDESAMTGESMPVDKSAVTGASMPVDRSVDEHPDQCRVRAGTVVTHGRGTAVVTAIGAGSTLGRIATLLAEQKPRPTPLQTRLARLGRVLALSVLAASAVVVSLGVLRGEPLWEMLLVGVSVAVAVVPESLPAVVTLALALGARRMAQRSAVVRNLPAVETLGTVSVLAADKTGTLTEGRMVATRVWTPAGTEYEVTGEGYAPLGEIRATGGSAAGSPDDLAALLRAAVLCNDAHLVPPGEDTGWTAAGDPLEAALLALAGKAGVDAAGYRRTYPRVREVPFDSTRKRMTTAHDTPDGGRLVVCKGAPDVLAAMIGDTAAGTLQKAQELATAGYRVLAVAEFRGAADEQATESRRSAVAEPRQASGEQAVETRQGSDKQVAETRPTADDQVDEAERGLRMLGLVAVADPPRSHAAEAVAACRRAGIRFRLITGDHPAAAAAVAERVGIPATATQVLTGPQIAAGVTPERLTAARVFARTLPEQKLDIVRALQQEGHVVAMTGDGVNDGPALRRADIGVAMGRGGTEVARQAADLVLTDDDLRTVASAVEEGRRVYANIRRFLRYGLSGGLAELLVMLAVPFLGPAVALQPAQILWINMLTHGLPGVAMGAEPPDPSAMRRPPRPPRQSILSGLLTPIALTGTAMATIATALGAWAWLTGAPWQTMIFISLGVAQLGVALAVRAPRPHGQSRLRFLDLAVLGALILQIIPLYVAPLRQLLRVEPLSPRDLLVTAALSLIPGAVLALTRHRATRESTR</sequence>
<dbReference type="InterPro" id="IPR006068">
    <property type="entry name" value="ATPase_P-typ_cation-transptr_C"/>
</dbReference>
<evidence type="ECO:0000313" key="13">
    <source>
        <dbReference type="Proteomes" id="UP000555564"/>
    </source>
</evidence>
<dbReference type="InterPro" id="IPR008250">
    <property type="entry name" value="ATPase_P-typ_transduc_dom_A_sf"/>
</dbReference>
<comment type="subcellular location">
    <subcellularLocation>
        <location evidence="1">Cell membrane</location>
        <topology evidence="1">Multi-pass membrane protein</topology>
    </subcellularLocation>
</comment>
<dbReference type="SMART" id="SM00831">
    <property type="entry name" value="Cation_ATPase_N"/>
    <property type="match status" value="1"/>
</dbReference>
<proteinExistence type="predicted"/>
<feature type="region of interest" description="Disordered" evidence="9">
    <location>
        <begin position="498"/>
        <end position="542"/>
    </location>
</feature>
<evidence type="ECO:0000256" key="6">
    <source>
        <dbReference type="ARBA" id="ARBA00022989"/>
    </source>
</evidence>
<reference evidence="12 13" key="1">
    <citation type="submission" date="2020-08" db="EMBL/GenBank/DDBJ databases">
        <title>Sequencing the genomes of 1000 actinobacteria strains.</title>
        <authorList>
            <person name="Klenk H.-P."/>
        </authorList>
    </citation>
    <scope>NUCLEOTIDE SEQUENCE [LARGE SCALE GENOMIC DNA]</scope>
    <source>
        <strain evidence="12 13">DSM 44936</strain>
    </source>
</reference>
<feature type="transmembrane region" description="Helical" evidence="10">
    <location>
        <begin position="239"/>
        <end position="259"/>
    </location>
</feature>
<evidence type="ECO:0000256" key="5">
    <source>
        <dbReference type="ARBA" id="ARBA00022967"/>
    </source>
</evidence>
<feature type="transmembrane region" description="Helical" evidence="10">
    <location>
        <begin position="265"/>
        <end position="291"/>
    </location>
</feature>
<evidence type="ECO:0000256" key="9">
    <source>
        <dbReference type="SAM" id="MobiDB-lite"/>
    </source>
</evidence>
<dbReference type="SFLD" id="SFLDG00002">
    <property type="entry name" value="C1.7:_P-type_atpase_like"/>
    <property type="match status" value="1"/>
</dbReference>
<dbReference type="Pfam" id="PF00690">
    <property type="entry name" value="Cation_ATPase_N"/>
    <property type="match status" value="1"/>
</dbReference>
<evidence type="ECO:0000313" key="12">
    <source>
        <dbReference type="EMBL" id="MBB6470799.1"/>
    </source>
</evidence>
<dbReference type="PROSITE" id="PS00154">
    <property type="entry name" value="ATPASE_E1_E2"/>
    <property type="match status" value="1"/>
</dbReference>
<dbReference type="SUPFAM" id="SSF56784">
    <property type="entry name" value="HAD-like"/>
    <property type="match status" value="1"/>
</dbReference>
<dbReference type="InterPro" id="IPR004014">
    <property type="entry name" value="ATPase_P-typ_cation-transptr_N"/>
</dbReference>
<keyword evidence="3" id="KW-0547">Nucleotide-binding</keyword>
<dbReference type="Gene3D" id="1.20.1110.10">
    <property type="entry name" value="Calcium-transporting ATPase, transmembrane domain"/>
    <property type="match status" value="2"/>
</dbReference>
<dbReference type="Gene3D" id="3.40.1110.10">
    <property type="entry name" value="Calcium-transporting ATPase, cytoplasmic domain N"/>
    <property type="match status" value="1"/>
</dbReference>
<feature type="transmembrane region" description="Helical" evidence="10">
    <location>
        <begin position="844"/>
        <end position="863"/>
    </location>
</feature>
<dbReference type="InterPro" id="IPR023214">
    <property type="entry name" value="HAD_sf"/>
</dbReference>
<dbReference type="Gene3D" id="3.40.50.1000">
    <property type="entry name" value="HAD superfamily/HAD-like"/>
    <property type="match status" value="1"/>
</dbReference>
<feature type="transmembrane region" description="Helical" evidence="10">
    <location>
        <begin position="879"/>
        <end position="896"/>
    </location>
</feature>
<dbReference type="Proteomes" id="UP000555564">
    <property type="component" value="Unassembled WGS sequence"/>
</dbReference>
<dbReference type="PANTHER" id="PTHR42861">
    <property type="entry name" value="CALCIUM-TRANSPORTING ATPASE"/>
    <property type="match status" value="1"/>
</dbReference>
<keyword evidence="6 10" id="KW-1133">Transmembrane helix</keyword>
<name>A0A7X0IAC1_9ACTN</name>
<feature type="transmembrane region" description="Helical" evidence="10">
    <location>
        <begin position="780"/>
        <end position="806"/>
    </location>
</feature>
<dbReference type="InterPro" id="IPR001757">
    <property type="entry name" value="P_typ_ATPase"/>
</dbReference>
<evidence type="ECO:0000259" key="11">
    <source>
        <dbReference type="SMART" id="SM00831"/>
    </source>
</evidence>
<keyword evidence="5" id="KW-1278">Translocase</keyword>
<evidence type="ECO:0000256" key="1">
    <source>
        <dbReference type="ARBA" id="ARBA00004651"/>
    </source>
</evidence>
<dbReference type="SFLD" id="SFLDS00003">
    <property type="entry name" value="Haloacid_Dehalogenase"/>
    <property type="match status" value="1"/>
</dbReference>
<feature type="transmembrane region" description="Helical" evidence="10">
    <location>
        <begin position="711"/>
        <end position="731"/>
    </location>
</feature>
<gene>
    <name evidence="12" type="ORF">BJ992_000230</name>
</gene>
<protein>
    <submittedName>
        <fullName evidence="12">Ca2+-transporting ATPase</fullName>
    </submittedName>
</protein>
<keyword evidence="2 10" id="KW-0812">Transmembrane</keyword>